<gene>
    <name evidence="1" type="ORF">NCS_10166</name>
</gene>
<dbReference type="Proteomes" id="UP000230607">
    <property type="component" value="Chromosome 1"/>
</dbReference>
<name>A0A2H1FCI4_9ARCH</name>
<organism evidence="1 2">
    <name type="scientific">Candidatus Nitrosotalea okcheonensis</name>
    <dbReference type="NCBI Taxonomy" id="1903276"/>
    <lineage>
        <taxon>Archaea</taxon>
        <taxon>Nitrososphaerota</taxon>
        <taxon>Nitrososphaeria</taxon>
        <taxon>Nitrosotaleales</taxon>
        <taxon>Nitrosotaleaceae</taxon>
        <taxon>Nitrosotalea</taxon>
    </lineage>
</organism>
<evidence type="ECO:0000313" key="1">
    <source>
        <dbReference type="EMBL" id="SMH70359.1"/>
    </source>
</evidence>
<dbReference type="OrthoDB" id="387377at2157"/>
<keyword evidence="2" id="KW-1185">Reference proteome</keyword>
<dbReference type="RefSeq" id="WP_157926519.1">
    <property type="nucleotide sequence ID" value="NZ_LT841358.1"/>
</dbReference>
<proteinExistence type="predicted"/>
<accession>A0A2H1FCI4</accession>
<sequence>MKTLHLGMIVVVLQCIFCFVIPSASALYSNGTLDLEKISDSTVTQLEFNNSVITFEQYLNKTTYKVGETIYVYGQLHNNGTRNVYVSYPGPATSSVLKDQSGKLVDSFGGAYVLDGGPYGNATLYPNTTTTLKTWDFPRNVVGGWPWSLQIRPDELVADKPGIYYVKSMVHFNYDIHTISEHRKTITLWSKPLQITVLPERYMQNQTGPSQGTNKTASLQETLADKQEFVPIPKYQNPDVSNAIVLAEVEIPIAAGITVGIFLFTKRPK</sequence>
<protein>
    <submittedName>
        <fullName evidence="1">Uncharacterized protein</fullName>
    </submittedName>
</protein>
<dbReference type="EMBL" id="LT841358">
    <property type="protein sequence ID" value="SMH70359.1"/>
    <property type="molecule type" value="Genomic_DNA"/>
</dbReference>
<reference evidence="2" key="1">
    <citation type="submission" date="2017-03" db="EMBL/GenBank/DDBJ databases">
        <authorList>
            <person name="Herbold C."/>
        </authorList>
    </citation>
    <scope>NUCLEOTIDE SEQUENCE [LARGE SCALE GENOMIC DNA]</scope>
</reference>
<dbReference type="AlphaFoldDB" id="A0A2H1FCI4"/>
<evidence type="ECO:0000313" key="2">
    <source>
        <dbReference type="Proteomes" id="UP000230607"/>
    </source>
</evidence>